<organism evidence="3 4">
    <name type="scientific">Hibiscus syriacus</name>
    <name type="common">Rose of Sharon</name>
    <dbReference type="NCBI Taxonomy" id="106335"/>
    <lineage>
        <taxon>Eukaryota</taxon>
        <taxon>Viridiplantae</taxon>
        <taxon>Streptophyta</taxon>
        <taxon>Embryophyta</taxon>
        <taxon>Tracheophyta</taxon>
        <taxon>Spermatophyta</taxon>
        <taxon>Magnoliopsida</taxon>
        <taxon>eudicotyledons</taxon>
        <taxon>Gunneridae</taxon>
        <taxon>Pentapetalae</taxon>
        <taxon>rosids</taxon>
        <taxon>malvids</taxon>
        <taxon>Malvales</taxon>
        <taxon>Malvaceae</taxon>
        <taxon>Malvoideae</taxon>
        <taxon>Hibiscus</taxon>
    </lineage>
</organism>
<dbReference type="GO" id="GO:0016192">
    <property type="term" value="P:vesicle-mediated transport"/>
    <property type="evidence" value="ECO:0007669"/>
    <property type="project" value="InterPro"/>
</dbReference>
<dbReference type="SUPFAM" id="SSF47661">
    <property type="entry name" value="t-snare proteins"/>
    <property type="match status" value="1"/>
</dbReference>
<reference evidence="3" key="1">
    <citation type="submission" date="2019-09" db="EMBL/GenBank/DDBJ databases">
        <title>Draft genome information of white flower Hibiscus syriacus.</title>
        <authorList>
            <person name="Kim Y.-M."/>
        </authorList>
    </citation>
    <scope>NUCLEOTIDE SEQUENCE [LARGE SCALE GENOMIC DNA]</scope>
    <source>
        <strain evidence="3">YM2019G1</strain>
    </source>
</reference>
<evidence type="ECO:0000313" key="4">
    <source>
        <dbReference type="Proteomes" id="UP000436088"/>
    </source>
</evidence>
<dbReference type="AlphaFoldDB" id="A0A6A3A7T0"/>
<dbReference type="FunFam" id="1.20.58.70:FF:000063">
    <property type="entry name" value="Syntaxin"/>
    <property type="match status" value="1"/>
</dbReference>
<dbReference type="EMBL" id="VEPZ02001041">
    <property type="protein sequence ID" value="KAE8699182.1"/>
    <property type="molecule type" value="Genomic_DNA"/>
</dbReference>
<dbReference type="GO" id="GO:0015031">
    <property type="term" value="P:protein transport"/>
    <property type="evidence" value="ECO:0007669"/>
    <property type="project" value="UniProtKB-KW"/>
</dbReference>
<dbReference type="Gene3D" id="1.20.58.70">
    <property type="match status" value="1"/>
</dbReference>
<dbReference type="InterPro" id="IPR006011">
    <property type="entry name" value="Syntaxin_N"/>
</dbReference>
<keyword evidence="1" id="KW-0813">Transport</keyword>
<evidence type="ECO:0000256" key="1">
    <source>
        <dbReference type="ARBA" id="ARBA00022927"/>
    </source>
</evidence>
<sequence length="147" mass="16402">MNMTNSNEVGNKVAIEGISGGYDDDTSEIEDVSNNKSIYIYTLRHKTRLHIGQLVKDTSPKLKQASEIDHRAEVSASKKVTDAKLAKDFQAVLKEFRKAQRLTIKRETTYTPFVPQTVLPSSYTAGEVDVGSDKSAEQRALLVESRR</sequence>
<protein>
    <submittedName>
        <fullName evidence="3">Syntaxin-22</fullName>
    </submittedName>
</protein>
<evidence type="ECO:0000259" key="2">
    <source>
        <dbReference type="Pfam" id="PF14523"/>
    </source>
</evidence>
<dbReference type="Pfam" id="PF14523">
    <property type="entry name" value="Syntaxin_2"/>
    <property type="match status" value="1"/>
</dbReference>
<evidence type="ECO:0000313" key="3">
    <source>
        <dbReference type="EMBL" id="KAE8699182.1"/>
    </source>
</evidence>
<feature type="domain" description="Syntaxin N-terminal" evidence="2">
    <location>
        <begin position="38"/>
        <end position="142"/>
    </location>
</feature>
<dbReference type="GO" id="GO:0016020">
    <property type="term" value="C:membrane"/>
    <property type="evidence" value="ECO:0007669"/>
    <property type="project" value="InterPro"/>
</dbReference>
<accession>A0A6A3A7T0</accession>
<name>A0A6A3A7T0_HIBSY</name>
<gene>
    <name evidence="3" type="ORF">F3Y22_tig00110584pilonHSYRG00122</name>
</gene>
<keyword evidence="4" id="KW-1185">Reference proteome</keyword>
<proteinExistence type="predicted"/>
<comment type="caution">
    <text evidence="3">The sequence shown here is derived from an EMBL/GenBank/DDBJ whole genome shotgun (WGS) entry which is preliminary data.</text>
</comment>
<dbReference type="InterPro" id="IPR010989">
    <property type="entry name" value="SNARE"/>
</dbReference>
<keyword evidence="1" id="KW-0653">Protein transport</keyword>
<dbReference type="Proteomes" id="UP000436088">
    <property type="component" value="Unassembled WGS sequence"/>
</dbReference>